<dbReference type="Proteomes" id="UP000246722">
    <property type="component" value="Unassembled WGS sequence"/>
</dbReference>
<keyword evidence="1" id="KW-1133">Transmembrane helix</keyword>
<organism evidence="2 3">
    <name type="scientific">Cryobacterium arcticum</name>
    <dbReference type="NCBI Taxonomy" id="670052"/>
    <lineage>
        <taxon>Bacteria</taxon>
        <taxon>Bacillati</taxon>
        <taxon>Actinomycetota</taxon>
        <taxon>Actinomycetes</taxon>
        <taxon>Micrococcales</taxon>
        <taxon>Microbacteriaceae</taxon>
        <taxon>Cryobacterium</taxon>
    </lineage>
</organism>
<gene>
    <name evidence="2" type="ORF">CTB96_04095</name>
</gene>
<dbReference type="RefSeq" id="WP_110125614.1">
    <property type="nucleotide sequence ID" value="NZ_QHLY01000005.1"/>
</dbReference>
<name>A0A317ZXN7_9MICO</name>
<evidence type="ECO:0000256" key="1">
    <source>
        <dbReference type="SAM" id="Phobius"/>
    </source>
</evidence>
<keyword evidence="3" id="KW-1185">Reference proteome</keyword>
<evidence type="ECO:0000313" key="2">
    <source>
        <dbReference type="EMBL" id="PXA72089.1"/>
    </source>
</evidence>
<dbReference type="AlphaFoldDB" id="A0A317ZXN7"/>
<feature type="transmembrane region" description="Helical" evidence="1">
    <location>
        <begin position="71"/>
        <end position="95"/>
    </location>
</feature>
<dbReference type="Pfam" id="PF20181">
    <property type="entry name" value="DUF6544"/>
    <property type="match status" value="1"/>
</dbReference>
<sequence length="403" mass="42851">MSATLDAAGGAISARASRIRRRRIDHTMAVLGAVVVIGHGSIHLMGVALFWRLGETAELRFADARPAAGTGWGFVVGAVWLLVTVLFLVAAVLLLRPSVMWRPVGALAALVSAAVLLPMAAATGAGLGVDVALLGIVLFGFCTARAEKTDPVRVPREARRVRAAWRTLATRPAPTEVFSAELVAALPEPARRWLTHAIPAGTPLWNSARVTMHGQIKLGSWRRFTAHQVVAPSAGYIWAATAWLGALPVRGFDRFSSGTGEMQWRMLGLIPVVTAVGADVSRSAAGRLVSEIVLAPAGFRAATWAPGRSADHVVGTWLLDGQEESVELQIGPAGEVRSVLVSRWGNPGGEPFGRYPFGCTMHSEAAFNGVIIPAAVSAGWWWGTDRWAEGEFFRATITEVSHA</sequence>
<feature type="transmembrane region" description="Helical" evidence="1">
    <location>
        <begin position="28"/>
        <end position="51"/>
    </location>
</feature>
<dbReference type="OrthoDB" id="3671061at2"/>
<reference evidence="2 3" key="1">
    <citation type="submission" date="2018-05" db="EMBL/GenBank/DDBJ databases">
        <title>Genetic diversity of glacier-inhabiting Cryobacterium bacteria in China and description of Cryobacterium mengkeensis sp. nov. and Arthrobacter glacialis sp. nov.</title>
        <authorList>
            <person name="Liu Q."/>
            <person name="Xin Y.-H."/>
        </authorList>
    </citation>
    <scope>NUCLEOTIDE SEQUENCE [LARGE SCALE GENOMIC DNA]</scope>
    <source>
        <strain evidence="2 3">SK-1</strain>
    </source>
</reference>
<proteinExistence type="predicted"/>
<accession>A0A317ZXN7</accession>
<evidence type="ECO:0000313" key="3">
    <source>
        <dbReference type="Proteomes" id="UP000246722"/>
    </source>
</evidence>
<dbReference type="InterPro" id="IPR046674">
    <property type="entry name" value="DUF6544"/>
</dbReference>
<dbReference type="EMBL" id="QHLY01000005">
    <property type="protein sequence ID" value="PXA72089.1"/>
    <property type="molecule type" value="Genomic_DNA"/>
</dbReference>
<feature type="transmembrane region" description="Helical" evidence="1">
    <location>
        <begin position="104"/>
        <end position="121"/>
    </location>
</feature>
<comment type="caution">
    <text evidence="2">The sequence shown here is derived from an EMBL/GenBank/DDBJ whole genome shotgun (WGS) entry which is preliminary data.</text>
</comment>
<keyword evidence="1" id="KW-0812">Transmembrane</keyword>
<keyword evidence="1" id="KW-0472">Membrane</keyword>
<protein>
    <submittedName>
        <fullName evidence="2">Uncharacterized protein</fullName>
    </submittedName>
</protein>